<sequence>MARMLLITLMLLCSFGTADARQNSQRPPSVAGQFDYYLLSLSWSPTFCFTHGNNEQCSGKGYGFVLHGLWPQYLKGGWPQNCEPITPLTAAERTQGAGLYPSRSLVEHEWNKHGTCSGLGAAAYMDTADRALGRVKVPAALQPSERTQSFAPQEIVQLFRQSNTGMPEDGVVVRCSGPQLAEVRVCLSKDLAFTACGRGVKMQCQQDQVRVPGIR</sequence>
<dbReference type="PROSITE" id="PS00530">
    <property type="entry name" value="RNASE_T2_1"/>
    <property type="match status" value="1"/>
</dbReference>
<reference evidence="4 5" key="1">
    <citation type="submission" date="2020-06" db="EMBL/GenBank/DDBJ databases">
        <title>Pseudomonas eucalypticola sp. nov., an endophyte of Eucalyptus dunnii leaves with biocontrol ability of eucalyptus leaf blight.</title>
        <authorList>
            <person name="Liu Y."/>
            <person name="Song Z."/>
            <person name="Zeng H."/>
            <person name="Lu M."/>
            <person name="Wang X."/>
            <person name="Lian X."/>
            <person name="Zhang Q."/>
        </authorList>
    </citation>
    <scope>NUCLEOTIDE SEQUENCE [LARGE SCALE GENOMIC DNA]</scope>
    <source>
        <strain evidence="4 5">NP-1</strain>
    </source>
</reference>
<dbReference type="InterPro" id="IPR039378">
    <property type="entry name" value="RNase_T2_prok"/>
</dbReference>
<keyword evidence="5" id="KW-1185">Reference proteome</keyword>
<dbReference type="InterPro" id="IPR033130">
    <property type="entry name" value="RNase_T2_His_AS_2"/>
</dbReference>
<feature type="signal peptide" evidence="3">
    <location>
        <begin position="1"/>
        <end position="20"/>
    </location>
</feature>
<comment type="similarity">
    <text evidence="1 2">Belongs to the RNase T2 family.</text>
</comment>
<dbReference type="PROSITE" id="PS00531">
    <property type="entry name" value="RNASE_T2_2"/>
    <property type="match status" value="1"/>
</dbReference>
<dbReference type="RefSeq" id="WP_176570836.1">
    <property type="nucleotide sequence ID" value="NZ_CP056030.1"/>
</dbReference>
<dbReference type="PANTHER" id="PTHR11240:SF22">
    <property type="entry name" value="RIBONUCLEASE T2"/>
    <property type="match status" value="1"/>
</dbReference>
<dbReference type="Gene3D" id="3.90.730.10">
    <property type="entry name" value="Ribonuclease T2-like"/>
    <property type="match status" value="1"/>
</dbReference>
<gene>
    <name evidence="4" type="ORF">HWQ56_13710</name>
</gene>
<evidence type="ECO:0000256" key="2">
    <source>
        <dbReference type="RuleBase" id="RU004328"/>
    </source>
</evidence>
<dbReference type="CDD" id="cd01062">
    <property type="entry name" value="RNase_T2_prok"/>
    <property type="match status" value="1"/>
</dbReference>
<dbReference type="GO" id="GO:0003723">
    <property type="term" value="F:RNA binding"/>
    <property type="evidence" value="ECO:0007669"/>
    <property type="project" value="InterPro"/>
</dbReference>
<dbReference type="EMBL" id="CP056030">
    <property type="protein sequence ID" value="QKZ04786.1"/>
    <property type="molecule type" value="Genomic_DNA"/>
</dbReference>
<dbReference type="InterPro" id="IPR001568">
    <property type="entry name" value="RNase_T2-like"/>
</dbReference>
<dbReference type="AlphaFoldDB" id="A0A7D5HGN6"/>
<keyword evidence="3" id="KW-0732">Signal</keyword>
<dbReference type="PANTHER" id="PTHR11240">
    <property type="entry name" value="RIBONUCLEASE T2"/>
    <property type="match status" value="1"/>
</dbReference>
<evidence type="ECO:0000313" key="5">
    <source>
        <dbReference type="Proteomes" id="UP000509568"/>
    </source>
</evidence>
<dbReference type="SUPFAM" id="SSF55895">
    <property type="entry name" value="Ribonuclease Rh-like"/>
    <property type="match status" value="1"/>
</dbReference>
<dbReference type="GO" id="GO:0006401">
    <property type="term" value="P:RNA catabolic process"/>
    <property type="evidence" value="ECO:0007669"/>
    <property type="project" value="TreeGrafter"/>
</dbReference>
<dbReference type="KEGG" id="pez:HWQ56_13710"/>
<name>A0A7D5HGN6_9PSED</name>
<evidence type="ECO:0000256" key="1">
    <source>
        <dbReference type="ARBA" id="ARBA00007469"/>
    </source>
</evidence>
<proteinExistence type="inferred from homology"/>
<feature type="chain" id="PRO_5028925451" evidence="3">
    <location>
        <begin position="21"/>
        <end position="215"/>
    </location>
</feature>
<dbReference type="Proteomes" id="UP000509568">
    <property type="component" value="Chromosome"/>
</dbReference>
<dbReference type="InterPro" id="IPR036430">
    <property type="entry name" value="RNase_T2-like_sf"/>
</dbReference>
<protein>
    <submittedName>
        <fullName evidence="4">Ribonuclease T2</fullName>
    </submittedName>
</protein>
<organism evidence="4 5">
    <name type="scientific">Pseudomonas eucalypticola</name>
    <dbReference type="NCBI Taxonomy" id="2599595"/>
    <lineage>
        <taxon>Bacteria</taxon>
        <taxon>Pseudomonadati</taxon>
        <taxon>Pseudomonadota</taxon>
        <taxon>Gammaproteobacteria</taxon>
        <taxon>Pseudomonadales</taxon>
        <taxon>Pseudomonadaceae</taxon>
        <taxon>Pseudomonas</taxon>
    </lineage>
</organism>
<dbReference type="Pfam" id="PF00445">
    <property type="entry name" value="Ribonuclease_T2"/>
    <property type="match status" value="1"/>
</dbReference>
<evidence type="ECO:0000313" key="4">
    <source>
        <dbReference type="EMBL" id="QKZ04786.1"/>
    </source>
</evidence>
<dbReference type="GO" id="GO:0033897">
    <property type="term" value="F:ribonuclease T2 activity"/>
    <property type="evidence" value="ECO:0007669"/>
    <property type="project" value="InterPro"/>
</dbReference>
<accession>A0A7D5HGN6</accession>
<dbReference type="InterPro" id="IPR018188">
    <property type="entry name" value="RNase_T2_His_AS_1"/>
</dbReference>
<evidence type="ECO:0000256" key="3">
    <source>
        <dbReference type="SAM" id="SignalP"/>
    </source>
</evidence>